<keyword evidence="4" id="KW-1185">Reference proteome</keyword>
<dbReference type="Proteomes" id="UP000295418">
    <property type="component" value="Unassembled WGS sequence"/>
</dbReference>
<protein>
    <submittedName>
        <fullName evidence="3">Uncharacterized protein</fullName>
    </submittedName>
</protein>
<keyword evidence="2" id="KW-0732">Signal</keyword>
<feature type="signal peptide" evidence="2">
    <location>
        <begin position="1"/>
        <end position="37"/>
    </location>
</feature>
<organism evidence="3 4">
    <name type="scientific">Paenibacillus albiflavus</name>
    <dbReference type="NCBI Taxonomy" id="2545760"/>
    <lineage>
        <taxon>Bacteria</taxon>
        <taxon>Bacillati</taxon>
        <taxon>Bacillota</taxon>
        <taxon>Bacilli</taxon>
        <taxon>Bacillales</taxon>
        <taxon>Paenibacillaceae</taxon>
        <taxon>Paenibacillus</taxon>
    </lineage>
</organism>
<proteinExistence type="predicted"/>
<dbReference type="AlphaFoldDB" id="A0A4R4EMF4"/>
<name>A0A4R4EMF4_9BACL</name>
<gene>
    <name evidence="3" type="ORF">E0485_00070</name>
</gene>
<sequence length="297" mass="32458">MKFVVTENGHSTWRFTCRLLGTLLTLTMVLMAITACSTDTSAPPIKVENTPAPSKTQTPTTQPSETDNVVSISQVIETYKKAPTLVDLQPYLATIDGSYQKLTMAYKLTSPLSDVPKILSDAGYAPITDSTIINKIFGKTENDVYGRASDNTLIAWSVEHGIDEDLTVVYAHSSDGNLPDLKKEPVVKYVFDPSLINKVTDLYKDVPDFSASIGTQPKKIDITALEDVLMYKYYVNIDSRDAHIKTLQTTLESAGFTPTGESNAYKKGSLFASYDYGDPVNGVSEVSVTLKKSPDKG</sequence>
<evidence type="ECO:0000313" key="4">
    <source>
        <dbReference type="Proteomes" id="UP000295418"/>
    </source>
</evidence>
<dbReference type="RefSeq" id="WP_132415298.1">
    <property type="nucleotide sequence ID" value="NZ_SKFG01000001.1"/>
</dbReference>
<feature type="compositionally biased region" description="Low complexity" evidence="1">
    <location>
        <begin position="50"/>
        <end position="65"/>
    </location>
</feature>
<evidence type="ECO:0000256" key="2">
    <source>
        <dbReference type="SAM" id="SignalP"/>
    </source>
</evidence>
<evidence type="ECO:0000256" key="1">
    <source>
        <dbReference type="SAM" id="MobiDB-lite"/>
    </source>
</evidence>
<feature type="region of interest" description="Disordered" evidence="1">
    <location>
        <begin position="42"/>
        <end position="65"/>
    </location>
</feature>
<dbReference type="EMBL" id="SKFG01000001">
    <property type="protein sequence ID" value="TCZ80733.1"/>
    <property type="molecule type" value="Genomic_DNA"/>
</dbReference>
<comment type="caution">
    <text evidence="3">The sequence shown here is derived from an EMBL/GenBank/DDBJ whole genome shotgun (WGS) entry which is preliminary data.</text>
</comment>
<evidence type="ECO:0000313" key="3">
    <source>
        <dbReference type="EMBL" id="TCZ80733.1"/>
    </source>
</evidence>
<reference evidence="3 4" key="1">
    <citation type="submission" date="2019-03" db="EMBL/GenBank/DDBJ databases">
        <authorList>
            <person name="Kim M.K.M."/>
        </authorList>
    </citation>
    <scope>NUCLEOTIDE SEQUENCE [LARGE SCALE GENOMIC DNA]</scope>
    <source>
        <strain evidence="3 4">18JY21-1</strain>
    </source>
</reference>
<feature type="chain" id="PRO_5020703941" evidence="2">
    <location>
        <begin position="38"/>
        <end position="297"/>
    </location>
</feature>
<accession>A0A4R4EMF4</accession>